<dbReference type="AlphaFoldDB" id="A0AA39CGF8"/>
<proteinExistence type="inferred from homology"/>
<dbReference type="SUPFAM" id="SSF51430">
    <property type="entry name" value="NAD(P)-linked oxidoreductase"/>
    <property type="match status" value="1"/>
</dbReference>
<dbReference type="InterPro" id="IPR036812">
    <property type="entry name" value="NAD(P)_OxRdtase_dom_sf"/>
</dbReference>
<protein>
    <recommendedName>
        <fullName evidence="3">NADP-dependent oxidoreductase domain-containing protein</fullName>
    </recommendedName>
</protein>
<dbReference type="EMBL" id="JAPDRK010000012">
    <property type="protein sequence ID" value="KAJ9607330.1"/>
    <property type="molecule type" value="Genomic_DNA"/>
</dbReference>
<gene>
    <name evidence="4" type="ORF">H2200_008403</name>
</gene>
<sequence>MSNTSIQPPKLILGCSNFGSATDPFVKTSTPAQAANLLKTFISHGHYTIDTSRRYPPQAPGTSEEVLGEAFKLLDSIVEGNASISIDTKTLSSPGDHKPANLRASIAASLAALGVTSVNTIYLHFPDRSVPLSDPVSTLSAAVQAGQARQWGLSNYTIDDIREIISLCDQNGWVKPAVYQGEYNALNRQSEPLIRVCHENGIAFYAYSPAAAGVFSPTGSRISASTPAGQRTRAIYGGEEMQAAVQRVRDAAEKKGLGGHEVAIRWAFWNGVLDERDGVIIGASNEKQLNETCSFLKKGGLDDELKELMDGLGEVGKG</sequence>
<feature type="domain" description="NADP-dependent oxidoreductase" evidence="3">
    <location>
        <begin position="10"/>
        <end position="307"/>
    </location>
</feature>
<evidence type="ECO:0000313" key="4">
    <source>
        <dbReference type="EMBL" id="KAJ9607330.1"/>
    </source>
</evidence>
<evidence type="ECO:0000259" key="3">
    <source>
        <dbReference type="Pfam" id="PF00248"/>
    </source>
</evidence>
<dbReference type="GO" id="GO:0016491">
    <property type="term" value="F:oxidoreductase activity"/>
    <property type="evidence" value="ECO:0007669"/>
    <property type="project" value="UniProtKB-KW"/>
</dbReference>
<evidence type="ECO:0000313" key="5">
    <source>
        <dbReference type="Proteomes" id="UP001172673"/>
    </source>
</evidence>
<dbReference type="Gene3D" id="3.20.20.100">
    <property type="entry name" value="NADP-dependent oxidoreductase domain"/>
    <property type="match status" value="1"/>
</dbReference>
<accession>A0AA39CGF8</accession>
<name>A0AA39CGF8_9EURO</name>
<comment type="similarity">
    <text evidence="2">Belongs to the aldo/keto reductase family. Aldo/keto reductase 2 subfamily.</text>
</comment>
<dbReference type="PANTHER" id="PTHR43364:SF4">
    <property type="entry name" value="NAD(P)-LINKED OXIDOREDUCTASE SUPERFAMILY PROTEIN"/>
    <property type="match status" value="1"/>
</dbReference>
<comment type="caution">
    <text evidence="4">The sequence shown here is derived from an EMBL/GenBank/DDBJ whole genome shotgun (WGS) entry which is preliminary data.</text>
</comment>
<reference evidence="4" key="1">
    <citation type="submission" date="2022-10" db="EMBL/GenBank/DDBJ databases">
        <title>Culturing micro-colonial fungi from biological soil crusts in the Mojave desert and describing Neophaeococcomyces mojavensis, and introducing the new genera and species Taxawa tesnikishii.</title>
        <authorList>
            <person name="Kurbessoian T."/>
            <person name="Stajich J.E."/>
        </authorList>
    </citation>
    <scope>NUCLEOTIDE SEQUENCE</scope>
    <source>
        <strain evidence="4">TK_41</strain>
    </source>
</reference>
<dbReference type="Pfam" id="PF00248">
    <property type="entry name" value="Aldo_ket_red"/>
    <property type="match status" value="1"/>
</dbReference>
<dbReference type="InterPro" id="IPR023210">
    <property type="entry name" value="NADP_OxRdtase_dom"/>
</dbReference>
<keyword evidence="5" id="KW-1185">Reference proteome</keyword>
<keyword evidence="1" id="KW-0560">Oxidoreductase</keyword>
<dbReference type="Proteomes" id="UP001172673">
    <property type="component" value="Unassembled WGS sequence"/>
</dbReference>
<evidence type="ECO:0000256" key="2">
    <source>
        <dbReference type="ARBA" id="ARBA00038157"/>
    </source>
</evidence>
<evidence type="ECO:0000256" key="1">
    <source>
        <dbReference type="ARBA" id="ARBA00023002"/>
    </source>
</evidence>
<dbReference type="InterPro" id="IPR050523">
    <property type="entry name" value="AKR_Detox_Biosynth"/>
</dbReference>
<organism evidence="4 5">
    <name type="scientific">Cladophialophora chaetospira</name>
    <dbReference type="NCBI Taxonomy" id="386627"/>
    <lineage>
        <taxon>Eukaryota</taxon>
        <taxon>Fungi</taxon>
        <taxon>Dikarya</taxon>
        <taxon>Ascomycota</taxon>
        <taxon>Pezizomycotina</taxon>
        <taxon>Eurotiomycetes</taxon>
        <taxon>Chaetothyriomycetidae</taxon>
        <taxon>Chaetothyriales</taxon>
        <taxon>Herpotrichiellaceae</taxon>
        <taxon>Cladophialophora</taxon>
    </lineage>
</organism>
<dbReference type="PANTHER" id="PTHR43364">
    <property type="entry name" value="NADH-SPECIFIC METHYLGLYOXAL REDUCTASE-RELATED"/>
    <property type="match status" value="1"/>
</dbReference>